<accession>A0A511QE14</accession>
<dbReference type="SUPFAM" id="SSF103088">
    <property type="entry name" value="OmpA-like"/>
    <property type="match status" value="1"/>
</dbReference>
<reference evidence="3 4" key="1">
    <citation type="submission" date="2019-07" db="EMBL/GenBank/DDBJ databases">
        <title>Whole genome shotgun sequence of Vibrio sagamiensis NBRC 104589.</title>
        <authorList>
            <person name="Hosoyama A."/>
            <person name="Uohara A."/>
            <person name="Ohji S."/>
            <person name="Ichikawa N."/>
        </authorList>
    </citation>
    <scope>NUCLEOTIDE SEQUENCE [LARGE SCALE GENOMIC DNA]</scope>
    <source>
        <strain evidence="3 4">NBRC 104589</strain>
    </source>
</reference>
<name>A0A511QE14_9VIBR</name>
<dbReference type="EMBL" id="BJXJ01000012">
    <property type="protein sequence ID" value="GEM75416.1"/>
    <property type="molecule type" value="Genomic_DNA"/>
</dbReference>
<keyword evidence="4" id="KW-1185">Reference proteome</keyword>
<dbReference type="InterPro" id="IPR036737">
    <property type="entry name" value="OmpA-like_sf"/>
</dbReference>
<dbReference type="Gene3D" id="3.30.1330.60">
    <property type="entry name" value="OmpA-like domain"/>
    <property type="match status" value="1"/>
</dbReference>
<gene>
    <name evidence="3" type="ORF">VSA01S_15280</name>
</gene>
<evidence type="ECO:0000313" key="3">
    <source>
        <dbReference type="EMBL" id="GEM75416.1"/>
    </source>
</evidence>
<feature type="domain" description="OmpA-like" evidence="2">
    <location>
        <begin position="154"/>
        <end position="271"/>
    </location>
</feature>
<keyword evidence="1" id="KW-0472">Membrane</keyword>
<comment type="caution">
    <text evidence="3">The sequence shown here is derived from an EMBL/GenBank/DDBJ whole genome shotgun (WGS) entry which is preliminary data.</text>
</comment>
<evidence type="ECO:0000256" key="1">
    <source>
        <dbReference type="PROSITE-ProRule" id="PRU00473"/>
    </source>
</evidence>
<dbReference type="GO" id="GO:0016020">
    <property type="term" value="C:membrane"/>
    <property type="evidence" value="ECO:0007669"/>
    <property type="project" value="UniProtKB-UniRule"/>
</dbReference>
<dbReference type="PROSITE" id="PS51257">
    <property type="entry name" value="PROKAR_LIPOPROTEIN"/>
    <property type="match status" value="1"/>
</dbReference>
<dbReference type="OrthoDB" id="5587802at2"/>
<protein>
    <submittedName>
        <fullName evidence="3">Membrane protein</fullName>
    </submittedName>
</protein>
<organism evidence="3 4">
    <name type="scientific">Vibrio sagamiensis NBRC 104589</name>
    <dbReference type="NCBI Taxonomy" id="1219064"/>
    <lineage>
        <taxon>Bacteria</taxon>
        <taxon>Pseudomonadati</taxon>
        <taxon>Pseudomonadota</taxon>
        <taxon>Gammaproteobacteria</taxon>
        <taxon>Vibrionales</taxon>
        <taxon>Vibrionaceae</taxon>
        <taxon>Vibrio</taxon>
    </lineage>
</organism>
<evidence type="ECO:0000259" key="2">
    <source>
        <dbReference type="PROSITE" id="PS51123"/>
    </source>
</evidence>
<proteinExistence type="predicted"/>
<dbReference type="RefSeq" id="WP_039982727.1">
    <property type="nucleotide sequence ID" value="NZ_BAOJ01000135.1"/>
</dbReference>
<dbReference type="Proteomes" id="UP000321922">
    <property type="component" value="Unassembled WGS sequence"/>
</dbReference>
<dbReference type="CDD" id="cd07185">
    <property type="entry name" value="OmpA_C-like"/>
    <property type="match status" value="1"/>
</dbReference>
<sequence length="275" mass="30433">MVYLIKQLSAVFVLVTVVGCSTLGYPDKGHGGMAESLQDISLDDYQFSPIMPDEPLGPEHGLRFDWQLAKLQLNALIAEGARWCFPAAVVQALEKQNRIARELEGGLIVDAANDLVIQRRRLNELEQQLDYVLTQISCSPPNDINSLRSNLETVSDIYELFNIDNQFEVNSAVITPAYMGNLAEAAFILRGQPNLSLLITGHSDITEDPLANNNLANDRAEQVERYLNIFGITKARITKESVDSTLSLYEGTPEAAHFSNRKVSVEVIDVNASKL</sequence>
<dbReference type="Pfam" id="PF00691">
    <property type="entry name" value="OmpA"/>
    <property type="match status" value="1"/>
</dbReference>
<dbReference type="PROSITE" id="PS51123">
    <property type="entry name" value="OMPA_2"/>
    <property type="match status" value="1"/>
</dbReference>
<dbReference type="AlphaFoldDB" id="A0A511QE14"/>
<evidence type="ECO:0000313" key="4">
    <source>
        <dbReference type="Proteomes" id="UP000321922"/>
    </source>
</evidence>
<dbReference type="InterPro" id="IPR006665">
    <property type="entry name" value="OmpA-like"/>
</dbReference>